<dbReference type="Proteomes" id="UP000054770">
    <property type="component" value="Unassembled WGS sequence"/>
</dbReference>
<evidence type="ECO:0000313" key="1">
    <source>
        <dbReference type="EMBL" id="SAL83242.1"/>
    </source>
</evidence>
<accession>A0A158KQ33</accession>
<sequence>MSSRRSPMLILCVTTLAFLVCFVVWMMFGVLGIELRTVA</sequence>
<dbReference type="EMBL" id="FCON02000134">
    <property type="protein sequence ID" value="SAL83242.1"/>
    <property type="molecule type" value="Genomic_DNA"/>
</dbReference>
<organism evidence="1 2">
    <name type="scientific">Caballeronia choica</name>
    <dbReference type="NCBI Taxonomy" id="326476"/>
    <lineage>
        <taxon>Bacteria</taxon>
        <taxon>Pseudomonadati</taxon>
        <taxon>Pseudomonadota</taxon>
        <taxon>Betaproteobacteria</taxon>
        <taxon>Burkholderiales</taxon>
        <taxon>Burkholderiaceae</taxon>
        <taxon>Caballeronia</taxon>
    </lineage>
</organism>
<protein>
    <submittedName>
        <fullName evidence="1">Major facilitator transporter</fullName>
    </submittedName>
</protein>
<proteinExistence type="predicted"/>
<dbReference type="AlphaFoldDB" id="A0A158KQ33"/>
<comment type="caution">
    <text evidence="1">The sequence shown here is derived from an EMBL/GenBank/DDBJ whole genome shotgun (WGS) entry which is preliminary data.</text>
</comment>
<keyword evidence="2" id="KW-1185">Reference proteome</keyword>
<gene>
    <name evidence="1" type="ORF">AWB68_06831</name>
</gene>
<name>A0A158KQ33_9BURK</name>
<evidence type="ECO:0000313" key="2">
    <source>
        <dbReference type="Proteomes" id="UP000054770"/>
    </source>
</evidence>
<reference evidence="1" key="1">
    <citation type="submission" date="2016-01" db="EMBL/GenBank/DDBJ databases">
        <authorList>
            <person name="Peeters C."/>
        </authorList>
    </citation>
    <scope>NUCLEOTIDE SEQUENCE [LARGE SCALE GENOMIC DNA]</scope>
    <source>
        <strain evidence="1">LMG 22940</strain>
    </source>
</reference>